<proteinExistence type="predicted"/>
<dbReference type="EMBL" id="SHPR01000054">
    <property type="protein sequence ID" value="TCD81822.1"/>
    <property type="molecule type" value="Genomic_DNA"/>
</dbReference>
<name>A0A1D7UPA0_BIFLL</name>
<dbReference type="InterPro" id="IPR045792">
    <property type="entry name" value="DUF6036"/>
</dbReference>
<reference evidence="6 7" key="1">
    <citation type="journal article" date="2018" name="Sci. Rep.">
        <title>Genomic diversity and distribution of Bifidobacterium longum subsp. longum across the human lifespan.</title>
        <authorList>
            <person name="Odamaki T."/>
            <person name="Bottacini F."/>
            <person name="Kato K."/>
            <person name="Mitsuyama E."/>
            <person name="Yoshida K."/>
            <person name="Horigome A."/>
            <person name="Xiao J.Z."/>
            <person name="van Sinderen D."/>
        </authorList>
    </citation>
    <scope>NUCLEOTIDE SEQUENCE [LARGE SCALE GENOMIC DNA]</scope>
    <source>
        <strain evidence="3 6">MCC10008</strain>
        <strain evidence="4 8">MCC10015</strain>
        <strain evidence="5 7">MCC10116</strain>
    </source>
</reference>
<dbReference type="EMBL" id="SHPX01000075">
    <property type="protein sequence ID" value="TCD94942.1"/>
    <property type="molecule type" value="Genomic_DNA"/>
</dbReference>
<dbReference type="EMBL" id="SHTF01000008">
    <property type="protein sequence ID" value="TCF64982.1"/>
    <property type="molecule type" value="Genomic_DNA"/>
</dbReference>
<dbReference type="AlphaFoldDB" id="A0A1D7UPA0"/>
<protein>
    <recommendedName>
        <fullName evidence="2">DUF6036 domain-containing protein</fullName>
    </recommendedName>
</protein>
<evidence type="ECO:0000313" key="4">
    <source>
        <dbReference type="EMBL" id="TCD94942.1"/>
    </source>
</evidence>
<feature type="domain" description="DUF6036" evidence="2">
    <location>
        <begin position="13"/>
        <end position="161"/>
    </location>
</feature>
<evidence type="ECO:0000313" key="8">
    <source>
        <dbReference type="Proteomes" id="UP000293441"/>
    </source>
</evidence>
<organism evidence="4 8">
    <name type="scientific">Bifidobacterium longum subsp. longum</name>
    <dbReference type="NCBI Taxonomy" id="1679"/>
    <lineage>
        <taxon>Bacteria</taxon>
        <taxon>Bacillati</taxon>
        <taxon>Actinomycetota</taxon>
        <taxon>Actinomycetes</taxon>
        <taxon>Bifidobacteriales</taxon>
        <taxon>Bifidobacteriaceae</taxon>
        <taxon>Bifidobacterium</taxon>
    </lineage>
</organism>
<sequence length="208" mass="23409">MDSSFGKEGILSRLRLLDEDLDFRFGGARKFELVISGGSALSIRGLIPSRVTTDIDVLSVPDEVVDLMSAYDMNSHVDTFRYMYPTHWHDRIRPVEFDGSVLDVYTLGNEDLAITKLLSWRGDKDRRDLENMWSNGSINHSALNSILLDITEVRINITEAQWNLLNQRIAVLDGRDPFSSDTSTTFGFPSFSSDDQPSPELDAPHPSL</sequence>
<evidence type="ECO:0000313" key="6">
    <source>
        <dbReference type="Proteomes" id="UP000292241"/>
    </source>
</evidence>
<reference evidence="4" key="2">
    <citation type="submission" date="2019-02" db="EMBL/GenBank/DDBJ databases">
        <authorList>
            <person name="Odamaki T."/>
        </authorList>
    </citation>
    <scope>NUCLEOTIDE SEQUENCE</scope>
    <source>
        <strain evidence="3">MCC10008</strain>
        <strain evidence="4">MCC10015</strain>
        <strain evidence="5">MCC10116</strain>
    </source>
</reference>
<feature type="region of interest" description="Disordered" evidence="1">
    <location>
        <begin position="186"/>
        <end position="208"/>
    </location>
</feature>
<dbReference type="Pfam" id="PF19502">
    <property type="entry name" value="DUF6036"/>
    <property type="match status" value="1"/>
</dbReference>
<feature type="compositionally biased region" description="Low complexity" evidence="1">
    <location>
        <begin position="186"/>
        <end position="199"/>
    </location>
</feature>
<evidence type="ECO:0000313" key="5">
    <source>
        <dbReference type="EMBL" id="TCF64982.1"/>
    </source>
</evidence>
<dbReference type="RefSeq" id="WP_065445073.1">
    <property type="nucleotide sequence ID" value="NZ_BCYI01000006.1"/>
</dbReference>
<dbReference type="Proteomes" id="UP000293441">
    <property type="component" value="Unassembled WGS sequence"/>
</dbReference>
<dbReference type="Proteomes" id="UP000292241">
    <property type="component" value="Unassembled WGS sequence"/>
</dbReference>
<evidence type="ECO:0000313" key="7">
    <source>
        <dbReference type="Proteomes" id="UP000292787"/>
    </source>
</evidence>
<comment type="caution">
    <text evidence="4">The sequence shown here is derived from an EMBL/GenBank/DDBJ whole genome shotgun (WGS) entry which is preliminary data.</text>
</comment>
<evidence type="ECO:0000313" key="3">
    <source>
        <dbReference type="EMBL" id="TCD81822.1"/>
    </source>
</evidence>
<gene>
    <name evidence="3" type="ORF">MCC10008_2104</name>
    <name evidence="4" type="ORF">MCC10015_2263</name>
    <name evidence="5" type="ORF">MCC10116_0713</name>
</gene>
<accession>A0A1D7UPA0</accession>
<evidence type="ECO:0000256" key="1">
    <source>
        <dbReference type="SAM" id="MobiDB-lite"/>
    </source>
</evidence>
<evidence type="ECO:0000259" key="2">
    <source>
        <dbReference type="Pfam" id="PF19502"/>
    </source>
</evidence>
<dbReference type="Proteomes" id="UP000292787">
    <property type="component" value="Unassembled WGS sequence"/>
</dbReference>